<sequence>MKKLFKKIKSYLRKKRKDLTRYFREESMLIHAKPKGVMQVLKIQPENSSDKPLWKVIHVFNTIKDEINRTLTIKKYSLVISKESGKIFRFLKST</sequence>
<dbReference type="AlphaFoldDB" id="A0A1F7S1I9"/>
<organism evidence="1 2">
    <name type="scientific">Candidatus Schekmanbacteria bacterium RBG_16_38_10</name>
    <dbReference type="NCBI Taxonomy" id="1817879"/>
    <lineage>
        <taxon>Bacteria</taxon>
        <taxon>Candidatus Schekmaniibacteriota</taxon>
    </lineage>
</organism>
<accession>A0A1F7S1I9</accession>
<evidence type="ECO:0000313" key="2">
    <source>
        <dbReference type="Proteomes" id="UP000178797"/>
    </source>
</evidence>
<dbReference type="EMBL" id="MGDE01000065">
    <property type="protein sequence ID" value="OGL46957.1"/>
    <property type="molecule type" value="Genomic_DNA"/>
</dbReference>
<evidence type="ECO:0000313" key="1">
    <source>
        <dbReference type="EMBL" id="OGL46957.1"/>
    </source>
</evidence>
<name>A0A1F7S1I9_9BACT</name>
<reference evidence="1 2" key="1">
    <citation type="journal article" date="2016" name="Nat. Commun.">
        <title>Thousands of microbial genomes shed light on interconnected biogeochemical processes in an aquifer system.</title>
        <authorList>
            <person name="Anantharaman K."/>
            <person name="Brown C.T."/>
            <person name="Hug L.A."/>
            <person name="Sharon I."/>
            <person name="Castelle C.J."/>
            <person name="Probst A.J."/>
            <person name="Thomas B.C."/>
            <person name="Singh A."/>
            <person name="Wilkins M.J."/>
            <person name="Karaoz U."/>
            <person name="Brodie E.L."/>
            <person name="Williams K.H."/>
            <person name="Hubbard S.S."/>
            <person name="Banfield J.F."/>
        </authorList>
    </citation>
    <scope>NUCLEOTIDE SEQUENCE [LARGE SCALE GENOMIC DNA]</scope>
</reference>
<gene>
    <name evidence="1" type="ORF">A2W05_04025</name>
</gene>
<proteinExistence type="predicted"/>
<protein>
    <submittedName>
        <fullName evidence="1">Uncharacterized protein</fullName>
    </submittedName>
</protein>
<dbReference type="Proteomes" id="UP000178797">
    <property type="component" value="Unassembled WGS sequence"/>
</dbReference>
<comment type="caution">
    <text evidence="1">The sequence shown here is derived from an EMBL/GenBank/DDBJ whole genome shotgun (WGS) entry which is preliminary data.</text>
</comment>